<gene>
    <name evidence="2" type="ORF">QN277_013991</name>
</gene>
<evidence type="ECO:0000313" key="3">
    <source>
        <dbReference type="Proteomes" id="UP001293593"/>
    </source>
</evidence>
<dbReference type="EMBL" id="JAWXYG010000002">
    <property type="protein sequence ID" value="KAK4282636.1"/>
    <property type="molecule type" value="Genomic_DNA"/>
</dbReference>
<feature type="region of interest" description="Disordered" evidence="1">
    <location>
        <begin position="62"/>
        <end position="90"/>
    </location>
</feature>
<dbReference type="Proteomes" id="UP001293593">
    <property type="component" value="Unassembled WGS sequence"/>
</dbReference>
<feature type="compositionally biased region" description="Basic residues" evidence="1">
    <location>
        <begin position="109"/>
        <end position="120"/>
    </location>
</feature>
<dbReference type="AlphaFoldDB" id="A0AAE1TF89"/>
<protein>
    <recommendedName>
        <fullName evidence="4">Fold protein</fullName>
    </recommendedName>
</protein>
<evidence type="ECO:0008006" key="4">
    <source>
        <dbReference type="Google" id="ProtNLM"/>
    </source>
</evidence>
<dbReference type="PANTHER" id="PTHR31865:SF2">
    <property type="entry name" value="OSJNBA0004B13.24 PROTEIN"/>
    <property type="match status" value="1"/>
</dbReference>
<feature type="compositionally biased region" description="Acidic residues" evidence="1">
    <location>
        <begin position="15"/>
        <end position="28"/>
    </location>
</feature>
<organism evidence="2 3">
    <name type="scientific">Acacia crassicarpa</name>
    <name type="common">northern wattle</name>
    <dbReference type="NCBI Taxonomy" id="499986"/>
    <lineage>
        <taxon>Eukaryota</taxon>
        <taxon>Viridiplantae</taxon>
        <taxon>Streptophyta</taxon>
        <taxon>Embryophyta</taxon>
        <taxon>Tracheophyta</taxon>
        <taxon>Spermatophyta</taxon>
        <taxon>Magnoliopsida</taxon>
        <taxon>eudicotyledons</taxon>
        <taxon>Gunneridae</taxon>
        <taxon>Pentapetalae</taxon>
        <taxon>rosids</taxon>
        <taxon>fabids</taxon>
        <taxon>Fabales</taxon>
        <taxon>Fabaceae</taxon>
        <taxon>Caesalpinioideae</taxon>
        <taxon>mimosoid clade</taxon>
        <taxon>Acacieae</taxon>
        <taxon>Acacia</taxon>
    </lineage>
</organism>
<sequence length="228" mass="25232">MASYESLTFYCSSQEEDFDDADTDDGYDEKEHPHIQNLSKLSVSGADDNALSMYLPNLSIEREGDADEEFTDGKELPTAGVSSDESETEVGGCYSLPAAKYYYGSDKERKKKSVEKRRKKEKEEEEGKGKGVMVIARPKGGRRSLCMDMGEVKACQELGFDLEHERMLQLPPRLSLSSSTLDSPSSGANSPISNWRISSPGDDPRDVKARLRLWAQAVAMASAFKHAN</sequence>
<name>A0AAE1TF89_9FABA</name>
<feature type="region of interest" description="Disordered" evidence="1">
    <location>
        <begin position="106"/>
        <end position="135"/>
    </location>
</feature>
<feature type="compositionally biased region" description="Polar residues" evidence="1">
    <location>
        <begin position="187"/>
        <end position="197"/>
    </location>
</feature>
<keyword evidence="3" id="KW-1185">Reference proteome</keyword>
<reference evidence="2" key="1">
    <citation type="submission" date="2023-10" db="EMBL/GenBank/DDBJ databases">
        <title>Chromosome-level genome of the transformable northern wattle, Acacia crassicarpa.</title>
        <authorList>
            <person name="Massaro I."/>
            <person name="Sinha N.R."/>
            <person name="Poethig S."/>
            <person name="Leichty A.R."/>
        </authorList>
    </citation>
    <scope>NUCLEOTIDE SEQUENCE</scope>
    <source>
        <strain evidence="2">Acra3RX</strain>
        <tissue evidence="2">Leaf</tissue>
    </source>
</reference>
<comment type="caution">
    <text evidence="2">The sequence shown here is derived from an EMBL/GenBank/DDBJ whole genome shotgun (WGS) entry which is preliminary data.</text>
</comment>
<accession>A0AAE1TF89</accession>
<feature type="region of interest" description="Disordered" evidence="1">
    <location>
        <begin position="15"/>
        <end position="34"/>
    </location>
</feature>
<evidence type="ECO:0000256" key="1">
    <source>
        <dbReference type="SAM" id="MobiDB-lite"/>
    </source>
</evidence>
<dbReference type="PANTHER" id="PTHR31865">
    <property type="entry name" value="OSJNBA0071G03.3 PROTEIN"/>
    <property type="match status" value="1"/>
</dbReference>
<feature type="region of interest" description="Disordered" evidence="1">
    <location>
        <begin position="175"/>
        <end position="203"/>
    </location>
</feature>
<proteinExistence type="predicted"/>
<feature type="compositionally biased region" description="Low complexity" evidence="1">
    <location>
        <begin position="175"/>
        <end position="186"/>
    </location>
</feature>
<evidence type="ECO:0000313" key="2">
    <source>
        <dbReference type="EMBL" id="KAK4282636.1"/>
    </source>
</evidence>